<comment type="caution">
    <text evidence="7">The sequence shown here is derived from an EMBL/GenBank/DDBJ whole genome shotgun (WGS) entry which is preliminary data.</text>
</comment>
<dbReference type="InterPro" id="IPR030678">
    <property type="entry name" value="Peptide/Ni-bd"/>
</dbReference>
<dbReference type="PROSITE" id="PS51257">
    <property type="entry name" value="PROKAR_LIPOPROTEIN"/>
    <property type="match status" value="1"/>
</dbReference>
<comment type="subcellular location">
    <subcellularLocation>
        <location evidence="1">Cell envelope</location>
    </subcellularLocation>
</comment>
<dbReference type="GO" id="GO:0042597">
    <property type="term" value="C:periplasmic space"/>
    <property type="evidence" value="ECO:0007669"/>
    <property type="project" value="UniProtKB-ARBA"/>
</dbReference>
<organism evidence="7 8">
    <name type="scientific">Naumannella cuiyingiana</name>
    <dbReference type="NCBI Taxonomy" id="1347891"/>
    <lineage>
        <taxon>Bacteria</taxon>
        <taxon>Bacillati</taxon>
        <taxon>Actinomycetota</taxon>
        <taxon>Actinomycetes</taxon>
        <taxon>Propionibacteriales</taxon>
        <taxon>Propionibacteriaceae</taxon>
        <taxon>Naumannella</taxon>
    </lineage>
</organism>
<dbReference type="GO" id="GO:0030313">
    <property type="term" value="C:cell envelope"/>
    <property type="evidence" value="ECO:0007669"/>
    <property type="project" value="UniProtKB-SubCell"/>
</dbReference>
<feature type="domain" description="Solute-binding protein family 5" evidence="6">
    <location>
        <begin position="81"/>
        <end position="443"/>
    </location>
</feature>
<dbReference type="SUPFAM" id="SSF53850">
    <property type="entry name" value="Periplasmic binding protein-like II"/>
    <property type="match status" value="1"/>
</dbReference>
<dbReference type="GO" id="GO:0043190">
    <property type="term" value="C:ATP-binding cassette (ABC) transporter complex"/>
    <property type="evidence" value="ECO:0007669"/>
    <property type="project" value="InterPro"/>
</dbReference>
<feature type="chain" id="PRO_5031567430" evidence="5">
    <location>
        <begin position="22"/>
        <end position="531"/>
    </location>
</feature>
<comment type="similarity">
    <text evidence="2">Belongs to the bacterial solute-binding protein 5 family.</text>
</comment>
<keyword evidence="4 5" id="KW-0732">Signal</keyword>
<dbReference type="PANTHER" id="PTHR30290:SF10">
    <property type="entry name" value="PERIPLASMIC OLIGOPEPTIDE-BINDING PROTEIN-RELATED"/>
    <property type="match status" value="1"/>
</dbReference>
<dbReference type="CDD" id="cd08492">
    <property type="entry name" value="PBP2_NikA_DppA_OppA_like_15"/>
    <property type="match status" value="1"/>
</dbReference>
<keyword evidence="3" id="KW-0813">Transport</keyword>
<dbReference type="Pfam" id="PF00496">
    <property type="entry name" value="SBP_bac_5"/>
    <property type="match status" value="1"/>
</dbReference>
<evidence type="ECO:0000256" key="4">
    <source>
        <dbReference type="ARBA" id="ARBA00022729"/>
    </source>
</evidence>
<dbReference type="EMBL" id="JACBZS010000001">
    <property type="protein sequence ID" value="NYI72141.1"/>
    <property type="molecule type" value="Genomic_DNA"/>
</dbReference>
<dbReference type="InterPro" id="IPR000914">
    <property type="entry name" value="SBP_5_dom"/>
</dbReference>
<dbReference type="GO" id="GO:0015833">
    <property type="term" value="P:peptide transport"/>
    <property type="evidence" value="ECO:0007669"/>
    <property type="project" value="TreeGrafter"/>
</dbReference>
<dbReference type="RefSeq" id="WP_218843872.1">
    <property type="nucleotide sequence ID" value="NZ_JACBZS010000001.1"/>
</dbReference>
<accession>A0A7Z0IM14</accession>
<feature type="signal peptide" evidence="5">
    <location>
        <begin position="1"/>
        <end position="21"/>
    </location>
</feature>
<protein>
    <submittedName>
        <fullName evidence="7">Peptide/nickel transport system substrate-binding protein</fullName>
    </submittedName>
</protein>
<sequence length="531" mass="57127">MTARRYARLGLAALGAGLALALTACGGAGGNPAGDTPSEFRFALASDPGCLNPRVAGNNDAAYPSRQLVDSLTDQDPETGEIVPWLAESFTQSDDAKEFTFKLRPGVTYSDGTPVDARSVKDNFDEVIRNGASQGTSLQFLSGYAGTDVVDELTARVRFREPNAQFLQASASHFLGLLAKSSLDTDPADRCAGNLVGSGPFVLESYAANSEVVETRRADYDWGSSLWARKGAAASDRLIFPIIAESGVRSGSLRSGQVDAIGGVAAQDEQALSAAGFTLQSRPNPGVVFGLRFNVKRPITSDVRVRRAFARAIDAGAITSAVLSPSFRAASSPIAANTPGWVDLSEQLRPDPAAAAALLDEAGWLTGPDGIRVKDGERLHLVAYWGTNFNPNQAALELQQQQLRAVGIELELRQTQIGKLNETLSTGDFDLAWGNSTRPDPDILRNIYWQDGVAPYGIEDKELIKEFTALQRTTDRAARLRHAENAQRIIIEQAYTAPVFELTTVLGLSKQARDVRFDSYSRLQLHAARVE</sequence>
<proteinExistence type="inferred from homology"/>
<reference evidence="7 8" key="1">
    <citation type="submission" date="2020-07" db="EMBL/GenBank/DDBJ databases">
        <title>Sequencing the genomes of 1000 actinobacteria strains.</title>
        <authorList>
            <person name="Klenk H.-P."/>
        </authorList>
    </citation>
    <scope>NUCLEOTIDE SEQUENCE [LARGE SCALE GENOMIC DNA]</scope>
    <source>
        <strain evidence="7 8">DSM 103164</strain>
    </source>
</reference>
<evidence type="ECO:0000256" key="1">
    <source>
        <dbReference type="ARBA" id="ARBA00004196"/>
    </source>
</evidence>
<evidence type="ECO:0000256" key="5">
    <source>
        <dbReference type="SAM" id="SignalP"/>
    </source>
</evidence>
<dbReference type="InterPro" id="IPR039424">
    <property type="entry name" value="SBP_5"/>
</dbReference>
<evidence type="ECO:0000313" key="7">
    <source>
        <dbReference type="EMBL" id="NYI72141.1"/>
    </source>
</evidence>
<evidence type="ECO:0000313" key="8">
    <source>
        <dbReference type="Proteomes" id="UP000527616"/>
    </source>
</evidence>
<keyword evidence="8" id="KW-1185">Reference proteome</keyword>
<evidence type="ECO:0000256" key="3">
    <source>
        <dbReference type="ARBA" id="ARBA00022448"/>
    </source>
</evidence>
<dbReference type="Proteomes" id="UP000527616">
    <property type="component" value="Unassembled WGS sequence"/>
</dbReference>
<name>A0A7Z0IM14_9ACTN</name>
<dbReference type="PIRSF" id="PIRSF002741">
    <property type="entry name" value="MppA"/>
    <property type="match status" value="1"/>
</dbReference>
<dbReference type="PANTHER" id="PTHR30290">
    <property type="entry name" value="PERIPLASMIC BINDING COMPONENT OF ABC TRANSPORTER"/>
    <property type="match status" value="1"/>
</dbReference>
<evidence type="ECO:0000256" key="2">
    <source>
        <dbReference type="ARBA" id="ARBA00005695"/>
    </source>
</evidence>
<dbReference type="GO" id="GO:1904680">
    <property type="term" value="F:peptide transmembrane transporter activity"/>
    <property type="evidence" value="ECO:0007669"/>
    <property type="project" value="TreeGrafter"/>
</dbReference>
<gene>
    <name evidence="7" type="ORF">GGQ54_002701</name>
</gene>
<dbReference type="Gene3D" id="3.10.105.10">
    <property type="entry name" value="Dipeptide-binding Protein, Domain 3"/>
    <property type="match status" value="1"/>
</dbReference>
<dbReference type="AlphaFoldDB" id="A0A7Z0IM14"/>
<evidence type="ECO:0000259" key="6">
    <source>
        <dbReference type="Pfam" id="PF00496"/>
    </source>
</evidence>
<dbReference type="Gene3D" id="3.40.190.10">
    <property type="entry name" value="Periplasmic binding protein-like II"/>
    <property type="match status" value="1"/>
</dbReference>